<evidence type="ECO:0000313" key="3">
    <source>
        <dbReference type="EMBL" id="ODV91035.1"/>
    </source>
</evidence>
<reference evidence="4" key="1">
    <citation type="submission" date="2016-02" db="EMBL/GenBank/DDBJ databases">
        <title>Comparative genomics of biotechnologically important yeasts.</title>
        <authorList>
            <consortium name="DOE Joint Genome Institute"/>
            <person name="Riley R."/>
            <person name="Haridas S."/>
            <person name="Wolfe K.H."/>
            <person name="Lopes M.R."/>
            <person name="Hittinger C.T."/>
            <person name="Goker M."/>
            <person name="Salamov A."/>
            <person name="Wisecaver J."/>
            <person name="Long T.M."/>
            <person name="Aerts A.L."/>
            <person name="Barry K."/>
            <person name="Choi C."/>
            <person name="Clum A."/>
            <person name="Coughlan A.Y."/>
            <person name="Deshpande S."/>
            <person name="Douglass A.P."/>
            <person name="Hanson S.J."/>
            <person name="Klenk H.-P."/>
            <person name="Labutti K."/>
            <person name="Lapidus A."/>
            <person name="Lindquist E."/>
            <person name="Lipzen A."/>
            <person name="Meier-Kolthoff J.P."/>
            <person name="Ohm R.A."/>
            <person name="Otillar R.P."/>
            <person name="Pangilinan J."/>
            <person name="Peng Y."/>
            <person name="Rokas A."/>
            <person name="Rosa C.A."/>
            <person name="Scheuner C."/>
            <person name="Sibirny A.A."/>
            <person name="Slot J.C."/>
            <person name="Stielow J.B."/>
            <person name="Sun H."/>
            <person name="Kurtzman C.P."/>
            <person name="Blackwell M."/>
            <person name="Jeffries T.W."/>
            <person name="Grigoriev I.V."/>
        </authorList>
    </citation>
    <scope>NUCLEOTIDE SEQUENCE [LARGE SCALE GENOMIC DNA]</scope>
    <source>
        <strain evidence="4">NRRL Y-17796</strain>
    </source>
</reference>
<dbReference type="EMBL" id="KV453842">
    <property type="protein sequence ID" value="ODV91035.1"/>
    <property type="molecule type" value="Genomic_DNA"/>
</dbReference>
<dbReference type="PANTHER" id="PTHR20932:SF8">
    <property type="entry name" value="LD22649P"/>
    <property type="match status" value="1"/>
</dbReference>
<dbReference type="OrthoDB" id="5418910at2759"/>
<dbReference type="InterPro" id="IPR045030">
    <property type="entry name" value="LYSM1-4"/>
</dbReference>
<sequence>MYSGSSPNQRSEKKQDKIEAARSWTTDVGVTERSTSTLRKRTGRNLSKSGNEDINAQLGASWVDSYTAGIRHQGSDRNEQNTEDCISSPTIVYVHLVQPSDTLAGIVLRYNIPADIVRRANRLWYTANDIQIKKVLLLPARECKIRYNIDRRKLDFPEAEKELKALHLKYSIEGGNDIPGVGTVAVVRVSQTALAIFPPGQQGKSLLSRPDDLKNGISEPRKSTDSQKSIGGVIEEALQKVVKAFVNEDEAWKTPDIEL</sequence>
<evidence type="ECO:0000313" key="4">
    <source>
        <dbReference type="Proteomes" id="UP000095023"/>
    </source>
</evidence>
<evidence type="ECO:0000256" key="1">
    <source>
        <dbReference type="SAM" id="MobiDB-lite"/>
    </source>
</evidence>
<proteinExistence type="predicted"/>
<feature type="region of interest" description="Disordered" evidence="1">
    <location>
        <begin position="203"/>
        <end position="230"/>
    </location>
</feature>
<feature type="compositionally biased region" description="Polar residues" evidence="1">
    <location>
        <begin position="23"/>
        <end position="37"/>
    </location>
</feature>
<feature type="compositionally biased region" description="Basic and acidic residues" evidence="1">
    <location>
        <begin position="209"/>
        <end position="225"/>
    </location>
</feature>
<dbReference type="AlphaFoldDB" id="A0A1E4TH00"/>
<gene>
    <name evidence="3" type="ORF">CANCADRAFT_115790</name>
</gene>
<dbReference type="SUPFAM" id="SSF54106">
    <property type="entry name" value="LysM domain"/>
    <property type="match status" value="1"/>
</dbReference>
<keyword evidence="4" id="KW-1185">Reference proteome</keyword>
<protein>
    <recommendedName>
        <fullName evidence="2">LysM domain-containing protein</fullName>
    </recommendedName>
</protein>
<accession>A0A1E4TH00</accession>
<feature type="compositionally biased region" description="Basic and acidic residues" evidence="1">
    <location>
        <begin position="10"/>
        <end position="20"/>
    </location>
</feature>
<organism evidence="3 4">
    <name type="scientific">Tortispora caseinolytica NRRL Y-17796</name>
    <dbReference type="NCBI Taxonomy" id="767744"/>
    <lineage>
        <taxon>Eukaryota</taxon>
        <taxon>Fungi</taxon>
        <taxon>Dikarya</taxon>
        <taxon>Ascomycota</taxon>
        <taxon>Saccharomycotina</taxon>
        <taxon>Trigonopsidomycetes</taxon>
        <taxon>Trigonopsidales</taxon>
        <taxon>Trigonopsidaceae</taxon>
        <taxon>Tortispora</taxon>
    </lineage>
</organism>
<dbReference type="Gene3D" id="3.10.350.10">
    <property type="entry name" value="LysM domain"/>
    <property type="match status" value="1"/>
</dbReference>
<dbReference type="PROSITE" id="PS51782">
    <property type="entry name" value="LYSM"/>
    <property type="match status" value="1"/>
</dbReference>
<dbReference type="InterPro" id="IPR018392">
    <property type="entry name" value="LysM"/>
</dbReference>
<dbReference type="InterPro" id="IPR036779">
    <property type="entry name" value="LysM_dom_sf"/>
</dbReference>
<dbReference type="PANTHER" id="PTHR20932">
    <property type="entry name" value="LYSM AND PUTATIVE PEPTIDOGLYCAN-BINDING DOMAIN-CONTAINING PROTEIN"/>
    <property type="match status" value="1"/>
</dbReference>
<dbReference type="Proteomes" id="UP000095023">
    <property type="component" value="Unassembled WGS sequence"/>
</dbReference>
<feature type="region of interest" description="Disordered" evidence="1">
    <location>
        <begin position="1"/>
        <end position="51"/>
    </location>
</feature>
<evidence type="ECO:0000259" key="2">
    <source>
        <dbReference type="PROSITE" id="PS51782"/>
    </source>
</evidence>
<dbReference type="CDD" id="cd00118">
    <property type="entry name" value="LysM"/>
    <property type="match status" value="1"/>
</dbReference>
<feature type="domain" description="LysM" evidence="2">
    <location>
        <begin position="93"/>
        <end position="138"/>
    </location>
</feature>
<name>A0A1E4TH00_9ASCO</name>